<feature type="region of interest" description="Disordered" evidence="1">
    <location>
        <begin position="52"/>
        <end position="80"/>
    </location>
</feature>
<feature type="region of interest" description="Disordered" evidence="1">
    <location>
        <begin position="13"/>
        <end position="34"/>
    </location>
</feature>
<accession>A0A1F5NL12</accession>
<proteinExistence type="predicted"/>
<dbReference type="Proteomes" id="UP000176864">
    <property type="component" value="Unassembled WGS sequence"/>
</dbReference>
<organism evidence="2 3">
    <name type="scientific">Candidatus Doudnabacteria bacterium RIFCSPHIGHO2_01_FULL_46_14</name>
    <dbReference type="NCBI Taxonomy" id="1817824"/>
    <lineage>
        <taxon>Bacteria</taxon>
        <taxon>Candidatus Doudnaibacteriota</taxon>
    </lineage>
</organism>
<reference evidence="2 3" key="1">
    <citation type="journal article" date="2016" name="Nat. Commun.">
        <title>Thousands of microbial genomes shed light on interconnected biogeochemical processes in an aquifer system.</title>
        <authorList>
            <person name="Anantharaman K."/>
            <person name="Brown C.T."/>
            <person name="Hug L.A."/>
            <person name="Sharon I."/>
            <person name="Castelle C.J."/>
            <person name="Probst A.J."/>
            <person name="Thomas B.C."/>
            <person name="Singh A."/>
            <person name="Wilkins M.J."/>
            <person name="Karaoz U."/>
            <person name="Brodie E.L."/>
            <person name="Williams K.H."/>
            <person name="Hubbard S.S."/>
            <person name="Banfield J.F."/>
        </authorList>
    </citation>
    <scope>NUCLEOTIDE SEQUENCE [LARGE SCALE GENOMIC DNA]</scope>
</reference>
<gene>
    <name evidence="2" type="ORF">A2751_03595</name>
</gene>
<protein>
    <submittedName>
        <fullName evidence="2">Uncharacterized protein</fullName>
    </submittedName>
</protein>
<dbReference type="EMBL" id="MFEK01000014">
    <property type="protein sequence ID" value="OGE78214.1"/>
    <property type="molecule type" value="Genomic_DNA"/>
</dbReference>
<dbReference type="STRING" id="1817824.A2751_03595"/>
<dbReference type="AlphaFoldDB" id="A0A1F5NL12"/>
<evidence type="ECO:0000313" key="2">
    <source>
        <dbReference type="EMBL" id="OGE78214.1"/>
    </source>
</evidence>
<evidence type="ECO:0000313" key="3">
    <source>
        <dbReference type="Proteomes" id="UP000176864"/>
    </source>
</evidence>
<sequence>MGERGETIFRFSTENPMLPKGHGEKKAARKKRSVPSAALRNLEVDQIDIDRHGGKHAVGSGIPEIDQIDIDREKKRQKKI</sequence>
<comment type="caution">
    <text evidence="2">The sequence shown here is derived from an EMBL/GenBank/DDBJ whole genome shotgun (WGS) entry which is preliminary data.</text>
</comment>
<evidence type="ECO:0000256" key="1">
    <source>
        <dbReference type="SAM" id="MobiDB-lite"/>
    </source>
</evidence>
<name>A0A1F5NL12_9BACT</name>